<proteinExistence type="predicted"/>
<keyword evidence="12" id="KW-1185">Reference proteome</keyword>
<keyword evidence="9" id="KW-1133">Transmembrane helix</keyword>
<evidence type="ECO:0000256" key="6">
    <source>
        <dbReference type="ARBA" id="ARBA00022777"/>
    </source>
</evidence>
<dbReference type="GO" id="GO:0016301">
    <property type="term" value="F:kinase activity"/>
    <property type="evidence" value="ECO:0007669"/>
    <property type="project" value="UniProtKB-KW"/>
</dbReference>
<dbReference type="Proteomes" id="UP001157126">
    <property type="component" value="Unassembled WGS sequence"/>
</dbReference>
<evidence type="ECO:0000256" key="3">
    <source>
        <dbReference type="ARBA" id="ARBA00022553"/>
    </source>
</evidence>
<keyword evidence="9" id="KW-0472">Membrane</keyword>
<dbReference type="EMBL" id="BSUO01000001">
    <property type="protein sequence ID" value="GMA41896.1"/>
    <property type="molecule type" value="Genomic_DNA"/>
</dbReference>
<evidence type="ECO:0000256" key="8">
    <source>
        <dbReference type="ARBA" id="ARBA00023012"/>
    </source>
</evidence>
<evidence type="ECO:0000259" key="10">
    <source>
        <dbReference type="Pfam" id="PF07730"/>
    </source>
</evidence>
<keyword evidence="6 11" id="KW-0418">Kinase</keyword>
<dbReference type="Gene3D" id="3.30.565.10">
    <property type="entry name" value="Histidine kinase-like ATPase, C-terminal domain"/>
    <property type="match status" value="1"/>
</dbReference>
<keyword evidence="8" id="KW-0902">Two-component regulatory system</keyword>
<evidence type="ECO:0000256" key="7">
    <source>
        <dbReference type="ARBA" id="ARBA00022840"/>
    </source>
</evidence>
<dbReference type="EC" id="2.7.13.3" evidence="2"/>
<evidence type="ECO:0000256" key="4">
    <source>
        <dbReference type="ARBA" id="ARBA00022679"/>
    </source>
</evidence>
<evidence type="ECO:0000313" key="11">
    <source>
        <dbReference type="EMBL" id="GMA41896.1"/>
    </source>
</evidence>
<dbReference type="Pfam" id="PF07730">
    <property type="entry name" value="HisKA_3"/>
    <property type="match status" value="1"/>
</dbReference>
<protein>
    <recommendedName>
        <fullName evidence="2">histidine kinase</fullName>
        <ecNumber evidence="2">2.7.13.3</ecNumber>
    </recommendedName>
</protein>
<dbReference type="InterPro" id="IPR050482">
    <property type="entry name" value="Sensor_HK_TwoCompSys"/>
</dbReference>
<dbReference type="PANTHER" id="PTHR24421:SF10">
    <property type="entry name" value="NITRATE_NITRITE SENSOR PROTEIN NARQ"/>
    <property type="match status" value="1"/>
</dbReference>
<dbReference type="PANTHER" id="PTHR24421">
    <property type="entry name" value="NITRATE/NITRITE SENSOR PROTEIN NARX-RELATED"/>
    <property type="match status" value="1"/>
</dbReference>
<keyword evidence="3" id="KW-0597">Phosphoprotein</keyword>
<evidence type="ECO:0000313" key="12">
    <source>
        <dbReference type="Proteomes" id="UP001157126"/>
    </source>
</evidence>
<dbReference type="InterPro" id="IPR011712">
    <property type="entry name" value="Sig_transdc_His_kin_sub3_dim/P"/>
</dbReference>
<dbReference type="Gene3D" id="1.20.5.1930">
    <property type="match status" value="1"/>
</dbReference>
<feature type="transmembrane region" description="Helical" evidence="9">
    <location>
        <begin position="85"/>
        <end position="105"/>
    </location>
</feature>
<gene>
    <name evidence="11" type="ORF">GCM10025883_39410</name>
</gene>
<keyword evidence="9" id="KW-0812">Transmembrane</keyword>
<evidence type="ECO:0000256" key="5">
    <source>
        <dbReference type="ARBA" id="ARBA00022741"/>
    </source>
</evidence>
<comment type="catalytic activity">
    <reaction evidence="1">
        <text>ATP + protein L-histidine = ADP + protein N-phospho-L-histidine.</text>
        <dbReference type="EC" id="2.7.13.3"/>
    </reaction>
</comment>
<dbReference type="SUPFAM" id="SSF55874">
    <property type="entry name" value="ATPase domain of HSP90 chaperone/DNA topoisomerase II/histidine kinase"/>
    <property type="match status" value="1"/>
</dbReference>
<organism evidence="11 12">
    <name type="scientific">Mobilicoccus caccae</name>
    <dbReference type="NCBI Taxonomy" id="1859295"/>
    <lineage>
        <taxon>Bacteria</taxon>
        <taxon>Bacillati</taxon>
        <taxon>Actinomycetota</taxon>
        <taxon>Actinomycetes</taxon>
        <taxon>Micrococcales</taxon>
        <taxon>Dermatophilaceae</taxon>
        <taxon>Mobilicoccus</taxon>
    </lineage>
</organism>
<keyword evidence="4" id="KW-0808">Transferase</keyword>
<evidence type="ECO:0000256" key="2">
    <source>
        <dbReference type="ARBA" id="ARBA00012438"/>
    </source>
</evidence>
<reference evidence="12" key="1">
    <citation type="journal article" date="2019" name="Int. J. Syst. Evol. Microbiol.">
        <title>The Global Catalogue of Microorganisms (GCM) 10K type strain sequencing project: providing services to taxonomists for standard genome sequencing and annotation.</title>
        <authorList>
            <consortium name="The Broad Institute Genomics Platform"/>
            <consortium name="The Broad Institute Genome Sequencing Center for Infectious Disease"/>
            <person name="Wu L."/>
            <person name="Ma J."/>
        </authorList>
    </citation>
    <scope>NUCLEOTIDE SEQUENCE [LARGE SCALE GENOMIC DNA]</scope>
    <source>
        <strain evidence="12">NBRC 113072</strain>
    </source>
</reference>
<feature type="domain" description="Signal transduction histidine kinase subgroup 3 dimerisation and phosphoacceptor" evidence="10">
    <location>
        <begin position="162"/>
        <end position="226"/>
    </location>
</feature>
<keyword evidence="7" id="KW-0067">ATP-binding</keyword>
<name>A0ABQ6IXU2_9MICO</name>
<feature type="transmembrane region" description="Helical" evidence="9">
    <location>
        <begin position="49"/>
        <end position="73"/>
    </location>
</feature>
<feature type="transmembrane region" description="Helical" evidence="9">
    <location>
        <begin position="117"/>
        <end position="136"/>
    </location>
</feature>
<dbReference type="CDD" id="cd16917">
    <property type="entry name" value="HATPase_UhpB-NarQ-NarX-like"/>
    <property type="match status" value="1"/>
</dbReference>
<sequence>MWLPAALATAFYALPVVRSLDRPLLVALVLVPGLLSLGVLTRRHTAPRLVSAVAVGCLLVSPAALGGVIGIIASRARRLRDRRHLVEIVGWTLAAVVAKVIQLVLPYPGGEWTSASSVDLTMTVSAIGFALFTGLLSRARTDSVDAAQRAEQSRAAEIRLEERARIAREMHDVVAHRISLVAMVSGALVHRDDLPDDAQEAATIIRTNSRLALDELRAVLRDLRDDGGSPTGTTAAPQPDLAQLPVLLAEVREVTDVNYTCEIDTAALPPTASRQLYRILQEGLTNARKHAPAQPVSVRITRSGGDVVLEVRNPFTGEVGESGGYGLVGIQERARLLGGHARVDVIDSRFVLTATIPAKVGS</sequence>
<comment type="caution">
    <text evidence="11">The sequence shown here is derived from an EMBL/GenBank/DDBJ whole genome shotgun (WGS) entry which is preliminary data.</text>
</comment>
<dbReference type="InterPro" id="IPR036890">
    <property type="entry name" value="HATPase_C_sf"/>
</dbReference>
<evidence type="ECO:0000256" key="9">
    <source>
        <dbReference type="SAM" id="Phobius"/>
    </source>
</evidence>
<evidence type="ECO:0000256" key="1">
    <source>
        <dbReference type="ARBA" id="ARBA00000085"/>
    </source>
</evidence>
<keyword evidence="5" id="KW-0547">Nucleotide-binding</keyword>
<accession>A0ABQ6IXU2</accession>